<dbReference type="InterPro" id="IPR021013">
    <property type="entry name" value="ATPase_Vma12"/>
</dbReference>
<comment type="subcellular location">
    <subcellularLocation>
        <location evidence="1">Endoplasmic reticulum membrane</location>
        <topology evidence="1">Multi-pass membrane protein</topology>
    </subcellularLocation>
</comment>
<sequence>MQESRASSSASTPSSTSAVARVELPLNDRLRALLELALTSNALKDTSTVARAKEALRTNAVPHAVAFDACQALRDSNVKRDAYVRQALLMSPTKARLVVDRGERPLTAEEERARDEHRELMRKIKSELAEREYRDMVRGVDPSYGEDDGKFSVDARAYGFGVHVLSLMFALVCAGYFVGKALENRYGGTWARGLCAALGAALALCVETGLFILRDARV</sequence>
<evidence type="ECO:0000256" key="1">
    <source>
        <dbReference type="ARBA" id="ARBA00004477"/>
    </source>
</evidence>
<accession>A0A6U0EFM5</accession>
<proteinExistence type="predicted"/>
<evidence type="ECO:0000313" key="7">
    <source>
        <dbReference type="EMBL" id="CAD8584210.1"/>
    </source>
</evidence>
<evidence type="ECO:0000256" key="6">
    <source>
        <dbReference type="SAM" id="Phobius"/>
    </source>
</evidence>
<evidence type="ECO:0000256" key="5">
    <source>
        <dbReference type="ARBA" id="ARBA00023136"/>
    </source>
</evidence>
<dbReference type="EMBL" id="HBEW01005694">
    <property type="protein sequence ID" value="CAD8584210.1"/>
    <property type="molecule type" value="Transcribed_RNA"/>
</dbReference>
<keyword evidence="3" id="KW-0256">Endoplasmic reticulum</keyword>
<feature type="transmembrane region" description="Helical" evidence="6">
    <location>
        <begin position="157"/>
        <end position="178"/>
    </location>
</feature>
<dbReference type="GO" id="GO:0005789">
    <property type="term" value="C:endoplasmic reticulum membrane"/>
    <property type="evidence" value="ECO:0007669"/>
    <property type="project" value="UniProtKB-SubCell"/>
</dbReference>
<keyword evidence="5 6" id="KW-0472">Membrane</keyword>
<dbReference type="AlphaFoldDB" id="A0A6U0EFM5"/>
<evidence type="ECO:0000256" key="3">
    <source>
        <dbReference type="ARBA" id="ARBA00022824"/>
    </source>
</evidence>
<dbReference type="PANTHER" id="PTHR31394">
    <property type="entry name" value="TRANSMEMBRANE PROTEIN 199"/>
    <property type="match status" value="1"/>
</dbReference>
<keyword evidence="4 6" id="KW-1133">Transmembrane helix</keyword>
<dbReference type="GO" id="GO:0070072">
    <property type="term" value="P:vacuolar proton-transporting V-type ATPase complex assembly"/>
    <property type="evidence" value="ECO:0007669"/>
    <property type="project" value="InterPro"/>
</dbReference>
<protein>
    <submittedName>
        <fullName evidence="7">Uncharacterized protein</fullName>
    </submittedName>
</protein>
<dbReference type="PANTHER" id="PTHR31394:SF1">
    <property type="entry name" value="TRANSMEMBRANE PROTEIN 199"/>
    <property type="match status" value="1"/>
</dbReference>
<reference evidence="7" key="1">
    <citation type="submission" date="2021-01" db="EMBL/GenBank/DDBJ databases">
        <authorList>
            <person name="Corre E."/>
            <person name="Pelletier E."/>
            <person name="Niang G."/>
            <person name="Scheremetjew M."/>
            <person name="Finn R."/>
            <person name="Kale V."/>
            <person name="Holt S."/>
            <person name="Cochrane G."/>
            <person name="Meng A."/>
            <person name="Brown T."/>
            <person name="Cohen L."/>
        </authorList>
    </citation>
    <scope>NUCLEOTIDE SEQUENCE</scope>
    <source>
        <strain evidence="7">Clade-D-RCC2572</strain>
    </source>
</reference>
<keyword evidence="2 6" id="KW-0812">Transmembrane</keyword>
<feature type="transmembrane region" description="Helical" evidence="6">
    <location>
        <begin position="190"/>
        <end position="213"/>
    </location>
</feature>
<evidence type="ECO:0000256" key="2">
    <source>
        <dbReference type="ARBA" id="ARBA00022692"/>
    </source>
</evidence>
<name>A0A6U0EFM5_9CHLO</name>
<organism evidence="7">
    <name type="scientific">Ostreococcus mediterraneus</name>
    <dbReference type="NCBI Taxonomy" id="1486918"/>
    <lineage>
        <taxon>Eukaryota</taxon>
        <taxon>Viridiplantae</taxon>
        <taxon>Chlorophyta</taxon>
        <taxon>Mamiellophyceae</taxon>
        <taxon>Mamiellales</taxon>
        <taxon>Bathycoccaceae</taxon>
        <taxon>Ostreococcus</taxon>
    </lineage>
</organism>
<gene>
    <name evidence="7" type="ORF">OMED0929_LOCUS4793</name>
</gene>
<evidence type="ECO:0000256" key="4">
    <source>
        <dbReference type="ARBA" id="ARBA00022989"/>
    </source>
</evidence>